<gene>
    <name evidence="1" type="ORF">CDEST_11338</name>
</gene>
<keyword evidence="2" id="KW-1185">Reference proteome</keyword>
<reference evidence="2" key="1">
    <citation type="journal article" date="2023" name="bioRxiv">
        <title>Complete genome of the Medicago anthracnose fungus, Colletotrichum destructivum, reveals a mini-chromosome-like region within a core chromosome.</title>
        <authorList>
            <person name="Lapalu N."/>
            <person name="Simon A."/>
            <person name="Lu A."/>
            <person name="Plaumann P.-L."/>
            <person name="Amselem J."/>
            <person name="Pigne S."/>
            <person name="Auger A."/>
            <person name="Koch C."/>
            <person name="Dallery J.-F."/>
            <person name="O'Connell R.J."/>
        </authorList>
    </citation>
    <scope>NUCLEOTIDE SEQUENCE [LARGE SCALE GENOMIC DNA]</scope>
    <source>
        <strain evidence="2">CBS 520.97</strain>
    </source>
</reference>
<dbReference type="AlphaFoldDB" id="A0AAX4ISW2"/>
<name>A0AAX4ISW2_9PEZI</name>
<evidence type="ECO:0000313" key="2">
    <source>
        <dbReference type="Proteomes" id="UP001322277"/>
    </source>
</evidence>
<evidence type="ECO:0000313" key="1">
    <source>
        <dbReference type="EMBL" id="WQF86324.1"/>
    </source>
</evidence>
<protein>
    <submittedName>
        <fullName evidence="1">Uncharacterized protein</fullName>
    </submittedName>
</protein>
<proteinExistence type="predicted"/>
<organism evidence="1 2">
    <name type="scientific">Colletotrichum destructivum</name>
    <dbReference type="NCBI Taxonomy" id="34406"/>
    <lineage>
        <taxon>Eukaryota</taxon>
        <taxon>Fungi</taxon>
        <taxon>Dikarya</taxon>
        <taxon>Ascomycota</taxon>
        <taxon>Pezizomycotina</taxon>
        <taxon>Sordariomycetes</taxon>
        <taxon>Hypocreomycetidae</taxon>
        <taxon>Glomerellales</taxon>
        <taxon>Glomerellaceae</taxon>
        <taxon>Colletotrichum</taxon>
        <taxon>Colletotrichum destructivum species complex</taxon>
    </lineage>
</organism>
<accession>A0AAX4ISW2</accession>
<dbReference type="Proteomes" id="UP001322277">
    <property type="component" value="Chromosome 7"/>
</dbReference>
<dbReference type="GeneID" id="87947838"/>
<sequence length="157" mass="17694">MIRGFPGRHCNLSIKSRSAVCLYFAERRGKPAYPQLRSLAKFGEFDVPPGRRTHCLDLLPGLLSQHFDRLPPHFQIPFSPRLINISEMQPVSRRRRLVTACRSPASASCPRPLGHPVYPLTPLNPSTACPSLPSMSIHPPLFPNPSPRKLRVLVQRF</sequence>
<dbReference type="KEGG" id="cdet:87947838"/>
<dbReference type="RefSeq" id="XP_062783545.1">
    <property type="nucleotide sequence ID" value="XM_062927494.1"/>
</dbReference>
<dbReference type="EMBL" id="CP137311">
    <property type="protein sequence ID" value="WQF86324.1"/>
    <property type="molecule type" value="Genomic_DNA"/>
</dbReference>